<feature type="region of interest" description="Disordered" evidence="1">
    <location>
        <begin position="588"/>
        <end position="642"/>
    </location>
</feature>
<feature type="compositionally biased region" description="Low complexity" evidence="1">
    <location>
        <begin position="98"/>
        <end position="113"/>
    </location>
</feature>
<feature type="domain" description="SBE2/SBE22 middle" evidence="3">
    <location>
        <begin position="653"/>
        <end position="774"/>
    </location>
</feature>
<evidence type="ECO:0000259" key="3">
    <source>
        <dbReference type="Pfam" id="PF22874"/>
    </source>
</evidence>
<keyword evidence="5" id="KW-1185">Reference proteome</keyword>
<feature type="region of interest" description="Disordered" evidence="1">
    <location>
        <begin position="213"/>
        <end position="235"/>
    </location>
</feature>
<feature type="compositionally biased region" description="Low complexity" evidence="1">
    <location>
        <begin position="130"/>
        <end position="142"/>
    </location>
</feature>
<dbReference type="VEuPathDB" id="FungiDB:SCODWIG_03590"/>
<evidence type="ECO:0000313" key="5">
    <source>
        <dbReference type="Proteomes" id="UP000262825"/>
    </source>
</evidence>
<organism evidence="4 5">
    <name type="scientific">Saccharomycodes ludwigii</name>
    <dbReference type="NCBI Taxonomy" id="36035"/>
    <lineage>
        <taxon>Eukaryota</taxon>
        <taxon>Fungi</taxon>
        <taxon>Dikarya</taxon>
        <taxon>Ascomycota</taxon>
        <taxon>Saccharomycotina</taxon>
        <taxon>Saccharomycetes</taxon>
        <taxon>Saccharomycodales</taxon>
        <taxon>Saccharomycodaceae</taxon>
        <taxon>Saccharomycodes</taxon>
    </lineage>
</organism>
<protein>
    <submittedName>
        <fullName evidence="4">Uncharacterized protein</fullName>
    </submittedName>
</protein>
<dbReference type="Pfam" id="PF22874">
    <property type="entry name" value="SBE2_M"/>
    <property type="match status" value="1"/>
</dbReference>
<feature type="region of interest" description="Disordered" evidence="1">
    <location>
        <begin position="529"/>
        <end position="548"/>
    </location>
</feature>
<evidence type="ECO:0000313" key="4">
    <source>
        <dbReference type="EMBL" id="SSD61829.1"/>
    </source>
</evidence>
<reference evidence="5" key="1">
    <citation type="submission" date="2018-06" db="EMBL/GenBank/DDBJ databases">
        <authorList>
            <person name="Guldener U."/>
        </authorList>
    </citation>
    <scope>NUCLEOTIDE SEQUENCE [LARGE SCALE GENOMIC DNA]</scope>
    <source>
        <strain evidence="5">UTAD17</strain>
    </source>
</reference>
<evidence type="ECO:0000259" key="2">
    <source>
        <dbReference type="Pfam" id="PF17076"/>
    </source>
</evidence>
<feature type="domain" description="Sbe2/Sbe22 C-terminal" evidence="2">
    <location>
        <begin position="800"/>
        <end position="1143"/>
    </location>
</feature>
<feature type="region of interest" description="Disordered" evidence="1">
    <location>
        <begin position="77"/>
        <end position="153"/>
    </location>
</feature>
<dbReference type="GO" id="GO:0031505">
    <property type="term" value="P:fungal-type cell wall organization"/>
    <property type="evidence" value="ECO:0007669"/>
    <property type="project" value="InterPro"/>
</dbReference>
<dbReference type="InterPro" id="IPR053949">
    <property type="entry name" value="SBE2/SBE22_M"/>
</dbReference>
<dbReference type="Pfam" id="PF17076">
    <property type="entry name" value="SBE2_C"/>
    <property type="match status" value="1"/>
</dbReference>
<gene>
    <name evidence="4" type="ORF">SCODWIG_03590</name>
</gene>
<dbReference type="AlphaFoldDB" id="A0A376BB67"/>
<dbReference type="EMBL" id="UFAJ01000921">
    <property type="protein sequence ID" value="SSD61829.1"/>
    <property type="molecule type" value="Genomic_DNA"/>
</dbReference>
<feature type="compositionally biased region" description="Polar residues" evidence="1">
    <location>
        <begin position="114"/>
        <end position="125"/>
    </location>
</feature>
<feature type="compositionally biased region" description="Low complexity" evidence="1">
    <location>
        <begin position="603"/>
        <end position="635"/>
    </location>
</feature>
<accession>A0A376BB67</accession>
<dbReference type="InterPro" id="IPR031403">
    <property type="entry name" value="Sbe2/Sbe22_C"/>
</dbReference>
<feature type="compositionally biased region" description="Acidic residues" evidence="1">
    <location>
        <begin position="143"/>
        <end position="153"/>
    </location>
</feature>
<feature type="compositionally biased region" description="Acidic residues" evidence="1">
    <location>
        <begin position="220"/>
        <end position="235"/>
    </location>
</feature>
<sequence length="1143" mass="127845">MNGLLVKKRSDKTHTFPKPPPGLNIVSGTRTASSGSLNSVSSKIKITTAITNNNNKTISSIRRPSDNLLQQMLNEADVEDEVEVEEEKEEEGKRINETPSDSSTIRTITINNTAGKGQSGTITSDNTKRNTQSSNGTTNTTTSEEDTDVIDDDDDVDVDVLKARANENGSPLSSNISDTDFDSNTKDITSVVSSHQLTFGSTIKAATINTTEKYTKDRENEEETEEEEEEEVQEMDEIINSLEDVSSGIERQRSFISSSGSSSRSNSISSANNAFITRGIIKGSIQEEEEEEMLYNGGSNPISQKYIFKNATTIGLNKVFNNGNVNNISNVLTSPLKSHGASKNTDNSNSTLTFLNGGGTGKYKNGNASYYYANGTVSGGTPIHTTDIGNAVAGITNTSNANITLTRNMMISSSPGISNTSVGHRNKLAYANKFASKSTPAILNLNAEEPNNSVSYTNNDMPFSNHTQFLTPSQRLRMRRQKSVKSTIRYRERYYEHQEKLDIMNNYENSSEYMHFTPNPRANKIKSTATTTTTNNNGNTNTTSTKNSKTHNIMKLSNNSTTTDFEIWNVPIAASSTSTFLTTMNTSINGKNNSASNNRKTKSLSSSSNATTSISGFPATTATTTSSSSKNLSSTHIQTSPLATPQLPVSQNLDYNCMQPSPIPGVTKKGRELNDFFQKTTNNLTQIYEASSKNYGASQLQKRKIFAESLPLSLKNASDEGFEDLTLVSEDKLQYISNSRPMWLPPKDVSEKTKHDKFIGDAINTASVEQMNRSNNLQKQLIMLGKNQKRLDDILSKGILTKQHYLVELRSMCWESRGLFFSNKGKKNNMLKTYNTLLLNDVIQLLERYQPFEKFTNNDDPQMLKDYPPTKTSEIIRLIQNNIPKYNNSNGNTSIPRNLLKLLQYKSFTIEGILPGDIVLFNHFLYLFDDGDSGTADNTAQEKNNLATIWNITCLLQSTVFNNSNVKLKFEEKIVAPSTSGNVIYRYLSKEASFSKEFNSNVLNWDNLWVIFGRISHDLLQWCLDIIVVNNTAVFYKADHSYYVDKLRKKLESSTHGYNKYEKLWEYWNTKYMVNNYKILLSLVLNVLLNYHFGFNDFNDLRENMDSKFMIIGGSNGNLGFDDDELLLEAGFIKKWLYYYKKF</sequence>
<dbReference type="Proteomes" id="UP000262825">
    <property type="component" value="Unassembled WGS sequence"/>
</dbReference>
<name>A0A376BB67_9ASCO</name>
<feature type="compositionally biased region" description="Acidic residues" evidence="1">
    <location>
        <begin position="77"/>
        <end position="89"/>
    </location>
</feature>
<evidence type="ECO:0000256" key="1">
    <source>
        <dbReference type="SAM" id="MobiDB-lite"/>
    </source>
</evidence>
<proteinExistence type="predicted"/>